<dbReference type="EC" id="3.1.13.1" evidence="7"/>
<dbReference type="PANTHER" id="PTHR23355:SF9">
    <property type="entry name" value="DIS3-LIKE EXONUCLEASE 2"/>
    <property type="match status" value="1"/>
</dbReference>
<dbReference type="InterPro" id="IPR001900">
    <property type="entry name" value="RNase_II/R"/>
</dbReference>
<comment type="similarity">
    <text evidence="7">Belongs to the RNR ribonuclease family. RNase R subfamily.</text>
</comment>
<keyword evidence="3 7" id="KW-0540">Nuclease</keyword>
<dbReference type="SUPFAM" id="SSF50249">
    <property type="entry name" value="Nucleic acid-binding proteins"/>
    <property type="match status" value="2"/>
</dbReference>
<proteinExistence type="inferred from homology"/>
<dbReference type="PANTHER" id="PTHR23355">
    <property type="entry name" value="RIBONUCLEASE"/>
    <property type="match status" value="1"/>
</dbReference>
<keyword evidence="2 7" id="KW-0963">Cytoplasm</keyword>
<dbReference type="NCBIfam" id="TIGR00358">
    <property type="entry name" value="3_prime_RNase"/>
    <property type="match status" value="1"/>
</dbReference>
<organism evidence="9 10">
    <name type="scientific">Candidatus Synchoanobacter obligatus</name>
    <dbReference type="NCBI Taxonomy" id="2919597"/>
    <lineage>
        <taxon>Bacteria</taxon>
        <taxon>Pseudomonadati</taxon>
        <taxon>Pseudomonadota</taxon>
        <taxon>Gammaproteobacteria</taxon>
        <taxon>Candidatus Comchoanobacterales</taxon>
        <taxon>Candidatus Comchoanobacteraceae</taxon>
        <taxon>Candidatus Synchoanobacter</taxon>
    </lineage>
</organism>
<gene>
    <name evidence="7 9" type="primary">rnr</name>
    <name evidence="9" type="ORF">MKS91_00540</name>
</gene>
<dbReference type="HAMAP" id="MF_01895">
    <property type="entry name" value="RNase_R"/>
    <property type="match status" value="1"/>
</dbReference>
<keyword evidence="5 7" id="KW-0269">Exonuclease</keyword>
<evidence type="ECO:0000256" key="7">
    <source>
        <dbReference type="HAMAP-Rule" id="MF_01895"/>
    </source>
</evidence>
<dbReference type="InterPro" id="IPR003029">
    <property type="entry name" value="S1_domain"/>
</dbReference>
<keyword evidence="6 7" id="KW-0694">RNA-binding</keyword>
<dbReference type="RefSeq" id="WP_258568898.1">
    <property type="nucleotide sequence ID" value="NZ_JAKUDN010000001.1"/>
</dbReference>
<dbReference type="NCBIfam" id="TIGR02063">
    <property type="entry name" value="RNase_R"/>
    <property type="match status" value="1"/>
</dbReference>
<evidence type="ECO:0000313" key="9">
    <source>
        <dbReference type="EMBL" id="MCP8351784.1"/>
    </source>
</evidence>
<evidence type="ECO:0000256" key="6">
    <source>
        <dbReference type="ARBA" id="ARBA00022884"/>
    </source>
</evidence>
<feature type="domain" description="S1 motif" evidence="8">
    <location>
        <begin position="615"/>
        <end position="696"/>
    </location>
</feature>
<evidence type="ECO:0000256" key="1">
    <source>
        <dbReference type="ARBA" id="ARBA00001849"/>
    </source>
</evidence>
<protein>
    <recommendedName>
        <fullName evidence="7">Ribonuclease R</fullName>
        <shortName evidence="7">RNase R</shortName>
        <ecNumber evidence="7">3.1.13.1</ecNumber>
    </recommendedName>
</protein>
<dbReference type="SMART" id="SM00316">
    <property type="entry name" value="S1"/>
    <property type="match status" value="1"/>
</dbReference>
<dbReference type="InterPro" id="IPR011805">
    <property type="entry name" value="RNase_R"/>
</dbReference>
<evidence type="ECO:0000313" key="10">
    <source>
        <dbReference type="Proteomes" id="UP001320768"/>
    </source>
</evidence>
<sequence length="696" mass="78595">MTQFIVDVAQDEEESKKGHPISSREKIYAALEQPVHFDDLFAALKDPLWAKSAVYKRVAAMVRDQQLIVEQEIVSHACVTKKVVAKVIVKNALLTITIDGVDLPLSERHSQGVFPDDEIVVRVPESVDSRSIPVLVKINTVDAKQLYCVVKYHKHKVRILPFDQRIKQMLVLDKHQSFQEGTVLLVKRHEKQSSKRVLKVTVVNILGDIAENGLERRVARQVYSLSDDWPDDYAITGADQDTIDRVSERRESWEHLPLVTIDGADAKDYDDAVYAEKTDKGYRLYVAIADVSHYVEQGTELDVEAAKRANSVYLPGYVIPMLPEVLSNNACSLLPNVKRLAMGCVVDIDKNGRRVGTRLARVVIKSHARLVYEDVHAMIQKEQDTPDWLQQPLSHLDQLAKCLRERRIADGTIIIRSHETKFGFDTSGTLSSVQEVERVWPHQLIEECMLCANTAVGQLMHQERVPLIYRCHNEPSSEKVEAFQDYLRFHQIQLPDHPTPADLQAVIDQCQGKVDSHAVEMMVLRTLSQAYYCADGVSHFALSTDYYTHFTSPIRRYVDLTVHRAIGAWLDKKPCSDEGLEKVASQCSTNERRADEAGWFTQAWLKAKWMLPSIGKKYSAKVVSVTHFGLFVALKEAPIEGLVHISALGKEFYSYHADTMTLQGKSSGKVYGLGQSLTVRLTTVDLALQRVDFVVD</sequence>
<evidence type="ECO:0000256" key="5">
    <source>
        <dbReference type="ARBA" id="ARBA00022839"/>
    </source>
</evidence>
<dbReference type="PROSITE" id="PS01175">
    <property type="entry name" value="RIBONUCLEASE_II"/>
    <property type="match status" value="1"/>
</dbReference>
<keyword evidence="4 7" id="KW-0378">Hydrolase</keyword>
<dbReference type="InterPro" id="IPR004476">
    <property type="entry name" value="RNase_II/RNase_R"/>
</dbReference>
<evidence type="ECO:0000256" key="4">
    <source>
        <dbReference type="ARBA" id="ARBA00022801"/>
    </source>
</evidence>
<dbReference type="PROSITE" id="PS50126">
    <property type="entry name" value="S1"/>
    <property type="match status" value="1"/>
</dbReference>
<comment type="caution">
    <text evidence="9">The sequence shown here is derived from an EMBL/GenBank/DDBJ whole genome shotgun (WGS) entry which is preliminary data.</text>
</comment>
<dbReference type="EMBL" id="JAKUDN010000001">
    <property type="protein sequence ID" value="MCP8351784.1"/>
    <property type="molecule type" value="Genomic_DNA"/>
</dbReference>
<dbReference type="CDD" id="cd04471">
    <property type="entry name" value="S1_RNase_R"/>
    <property type="match status" value="1"/>
</dbReference>
<dbReference type="SMART" id="SM00955">
    <property type="entry name" value="RNB"/>
    <property type="match status" value="1"/>
</dbReference>
<dbReference type="InterPro" id="IPR022966">
    <property type="entry name" value="RNase_II/R_CS"/>
</dbReference>
<evidence type="ECO:0000259" key="8">
    <source>
        <dbReference type="PROSITE" id="PS50126"/>
    </source>
</evidence>
<comment type="subcellular location">
    <subcellularLocation>
        <location evidence="7">Cytoplasm</location>
    </subcellularLocation>
</comment>
<dbReference type="Gene3D" id="2.40.50.140">
    <property type="entry name" value="Nucleic acid-binding proteins"/>
    <property type="match status" value="1"/>
</dbReference>
<reference evidence="9 10" key="1">
    <citation type="journal article" date="2022" name="Nat. Microbiol.">
        <title>The microbiome of a bacterivorous marine choanoflagellate contains a resource-demanding obligate bacterial associate.</title>
        <authorList>
            <person name="Needham D.M."/>
            <person name="Poirier C."/>
            <person name="Bachy C."/>
            <person name="George E.E."/>
            <person name="Wilken S."/>
            <person name="Yung C.C.M."/>
            <person name="Limardo A.J."/>
            <person name="Morando M."/>
            <person name="Sudek L."/>
            <person name="Malmstrom R.R."/>
            <person name="Keeling P.J."/>
            <person name="Santoro A.E."/>
            <person name="Worden A.Z."/>
        </authorList>
    </citation>
    <scope>NUCLEOTIDE SEQUENCE [LARGE SCALE GENOMIC DNA]</scope>
    <source>
        <strain evidence="9 10">Comchoano-2</strain>
    </source>
</reference>
<evidence type="ECO:0000256" key="3">
    <source>
        <dbReference type="ARBA" id="ARBA00022722"/>
    </source>
</evidence>
<dbReference type="Pfam" id="PF00773">
    <property type="entry name" value="RNB"/>
    <property type="match status" value="1"/>
</dbReference>
<comment type="function">
    <text evidence="7">3'-5' exoribonuclease that releases 5'-nucleoside monophosphates and is involved in maturation of structured RNAs.</text>
</comment>
<keyword evidence="10" id="KW-1185">Reference proteome</keyword>
<accession>A0ABT1L3R2</accession>
<comment type="catalytic activity">
    <reaction evidence="1 7">
        <text>Exonucleolytic cleavage in the 3'- to 5'-direction to yield nucleoside 5'-phosphates.</text>
        <dbReference type="EC" id="3.1.13.1"/>
    </reaction>
</comment>
<dbReference type="Pfam" id="PF00575">
    <property type="entry name" value="S1"/>
    <property type="match status" value="1"/>
</dbReference>
<evidence type="ECO:0000256" key="2">
    <source>
        <dbReference type="ARBA" id="ARBA00022490"/>
    </source>
</evidence>
<dbReference type="InterPro" id="IPR012340">
    <property type="entry name" value="NA-bd_OB-fold"/>
</dbReference>
<dbReference type="InterPro" id="IPR050180">
    <property type="entry name" value="RNR_Ribonuclease"/>
</dbReference>
<name>A0ABT1L3R2_9GAMM</name>
<dbReference type="Proteomes" id="UP001320768">
    <property type="component" value="Unassembled WGS sequence"/>
</dbReference>